<protein>
    <submittedName>
        <fullName evidence="3">OB-fold domain-containing protein</fullName>
    </submittedName>
</protein>
<dbReference type="SUPFAM" id="SSF50249">
    <property type="entry name" value="Nucleic acid-binding proteins"/>
    <property type="match status" value="1"/>
</dbReference>
<dbReference type="RefSeq" id="WP_260993942.1">
    <property type="nucleotide sequence ID" value="NZ_JAODWD010000003.1"/>
</dbReference>
<dbReference type="Pfam" id="PF01796">
    <property type="entry name" value="OB_ChsH2_C"/>
    <property type="match status" value="1"/>
</dbReference>
<gene>
    <name evidence="3" type="ORF">N4S67_16050</name>
</gene>
<evidence type="ECO:0000313" key="4">
    <source>
        <dbReference type="Proteomes" id="UP001206639"/>
    </source>
</evidence>
<dbReference type="InterPro" id="IPR022002">
    <property type="entry name" value="ChsH2_Znr"/>
</dbReference>
<dbReference type="EMBL" id="JAODWD010000003">
    <property type="protein sequence ID" value="MCT7659932.1"/>
    <property type="molecule type" value="Genomic_DNA"/>
</dbReference>
<evidence type="ECO:0000259" key="2">
    <source>
        <dbReference type="Pfam" id="PF12172"/>
    </source>
</evidence>
<dbReference type="InterPro" id="IPR052513">
    <property type="entry name" value="Thioester_dehydratase-like"/>
</dbReference>
<dbReference type="Pfam" id="PF12172">
    <property type="entry name" value="zf-ChsH2"/>
    <property type="match status" value="1"/>
</dbReference>
<evidence type="ECO:0000259" key="1">
    <source>
        <dbReference type="Pfam" id="PF01796"/>
    </source>
</evidence>
<feature type="domain" description="ChsH2 rubredoxin-like zinc ribbon" evidence="2">
    <location>
        <begin position="21"/>
        <end position="53"/>
    </location>
</feature>
<feature type="domain" description="ChsH2 C-terminal OB-fold" evidence="1">
    <location>
        <begin position="56"/>
        <end position="123"/>
    </location>
</feature>
<sequence length="154" mass="16407">MSTSTQPAVDGWFATDDSGAPYLIGGKCDQCGTYVFPPRANNCPNPGCDGDELAQVPLSRRGTLWSYTENRYAPPPPYPSPDPFEPFAVAAVQLADEGVIVLGKVVQGTLAADLKVGMEMELATMTLYVDDEGVERVVHAWRIADARSTKGGAA</sequence>
<accession>A0ABT2MCE1</accession>
<dbReference type="PANTHER" id="PTHR34075">
    <property type="entry name" value="BLR3430 PROTEIN"/>
    <property type="match status" value="1"/>
</dbReference>
<proteinExistence type="predicted"/>
<dbReference type="PANTHER" id="PTHR34075:SF5">
    <property type="entry name" value="BLR3430 PROTEIN"/>
    <property type="match status" value="1"/>
</dbReference>
<comment type="caution">
    <text evidence="3">The sequence shown here is derived from an EMBL/GenBank/DDBJ whole genome shotgun (WGS) entry which is preliminary data.</text>
</comment>
<organism evidence="3 4">
    <name type="scientific">Mycobacterium deserti</name>
    <dbReference type="NCBI Taxonomy" id="2978347"/>
    <lineage>
        <taxon>Bacteria</taxon>
        <taxon>Bacillati</taxon>
        <taxon>Actinomycetota</taxon>
        <taxon>Actinomycetes</taxon>
        <taxon>Mycobacteriales</taxon>
        <taxon>Mycobacteriaceae</taxon>
        <taxon>Mycobacterium</taxon>
    </lineage>
</organism>
<keyword evidence="4" id="KW-1185">Reference proteome</keyword>
<evidence type="ECO:0000313" key="3">
    <source>
        <dbReference type="EMBL" id="MCT7659932.1"/>
    </source>
</evidence>
<reference evidence="4" key="1">
    <citation type="submission" date="2023-07" db="EMBL/GenBank/DDBJ databases">
        <authorList>
            <person name="Deng Y."/>
            <person name="Zhang Y.-Q."/>
        </authorList>
    </citation>
    <scope>NUCLEOTIDE SEQUENCE [LARGE SCALE GENOMIC DNA]</scope>
    <source>
        <strain evidence="4">CPCC 205710</strain>
    </source>
</reference>
<name>A0ABT2MCE1_9MYCO</name>
<dbReference type="InterPro" id="IPR012340">
    <property type="entry name" value="NA-bd_OB-fold"/>
</dbReference>
<dbReference type="InterPro" id="IPR002878">
    <property type="entry name" value="ChsH2_C"/>
</dbReference>
<dbReference type="Proteomes" id="UP001206639">
    <property type="component" value="Unassembled WGS sequence"/>
</dbReference>